<sequence>MDYRSWLIAFATLGITLAGCNSVTSHSLNQRFSGAQNSASFKGKSLIGATLNTTDEQGHPQTLKIVNVERDFRDHDLYLYTVLRQQSHNSQWQNLCQPDRNGMIQAIPLSGQWDKAGNHLDNGQITFACTNSVLVKCLRLGYKPWQQVNGQSLRDYHQACTRMLRADYCGDGIAHTQEGTPIDVYDRLNIQRATPNSGMVFEAAWSPGGAVLLHRTRYPDSLKQLQQECPQKLKAMLHLGRNATDIPQALLFNQSIVGYNSFNVRK</sequence>
<name>A0AA97AIS3_9CYAN</name>
<evidence type="ECO:0000259" key="1">
    <source>
        <dbReference type="Pfam" id="PF20032"/>
    </source>
</evidence>
<dbReference type="Pfam" id="PF20032">
    <property type="entry name" value="ADYC"/>
    <property type="match status" value="1"/>
</dbReference>
<accession>A0AA97AIS3</accession>
<feature type="domain" description="ADYC" evidence="1">
    <location>
        <begin position="43"/>
        <end position="218"/>
    </location>
</feature>
<dbReference type="AlphaFoldDB" id="A0AA97AIS3"/>
<proteinExistence type="predicted"/>
<dbReference type="InterPro" id="IPR045426">
    <property type="entry name" value="ADYC"/>
</dbReference>
<gene>
    <name evidence="2" type="ORF">HJG54_03995</name>
</gene>
<dbReference type="RefSeq" id="WP_316433497.1">
    <property type="nucleotide sequence ID" value="NZ_CP053586.1"/>
</dbReference>
<reference evidence="2" key="1">
    <citation type="submission" date="2020-05" db="EMBL/GenBank/DDBJ databases">
        <authorList>
            <person name="Zhu T."/>
            <person name="Keshari N."/>
            <person name="Lu X."/>
        </authorList>
    </citation>
    <scope>NUCLEOTIDE SEQUENCE</scope>
    <source>
        <strain evidence="2">NK1-12</strain>
    </source>
</reference>
<organism evidence="2">
    <name type="scientific">Leptolyngbya sp. NK1-12</name>
    <dbReference type="NCBI Taxonomy" id="2547451"/>
    <lineage>
        <taxon>Bacteria</taxon>
        <taxon>Bacillati</taxon>
        <taxon>Cyanobacteriota</taxon>
        <taxon>Cyanophyceae</taxon>
        <taxon>Leptolyngbyales</taxon>
        <taxon>Leptolyngbyaceae</taxon>
        <taxon>Leptolyngbya group</taxon>
        <taxon>Leptolyngbya</taxon>
    </lineage>
</organism>
<dbReference type="PROSITE" id="PS51257">
    <property type="entry name" value="PROKAR_LIPOPROTEIN"/>
    <property type="match status" value="1"/>
</dbReference>
<protein>
    <recommendedName>
        <fullName evidence="1">ADYC domain-containing protein</fullName>
    </recommendedName>
</protein>
<evidence type="ECO:0000313" key="2">
    <source>
        <dbReference type="EMBL" id="WNZ22112.1"/>
    </source>
</evidence>
<dbReference type="EMBL" id="CP053586">
    <property type="protein sequence ID" value="WNZ22112.1"/>
    <property type="molecule type" value="Genomic_DNA"/>
</dbReference>